<dbReference type="OrthoDB" id="5873630at2759"/>
<reference evidence="4" key="1">
    <citation type="submission" date="2017-02" db="UniProtKB">
        <authorList>
            <consortium name="WormBaseParasite"/>
        </authorList>
    </citation>
    <scope>IDENTIFICATION</scope>
</reference>
<keyword evidence="1" id="KW-0812">Transmembrane</keyword>
<evidence type="ECO:0000313" key="3">
    <source>
        <dbReference type="Proteomes" id="UP000267027"/>
    </source>
</evidence>
<dbReference type="EMBL" id="UYYA01000059">
    <property type="protein sequence ID" value="VDM52144.1"/>
    <property type="molecule type" value="Genomic_DNA"/>
</dbReference>
<protein>
    <submittedName>
        <fullName evidence="2 4">Uncharacterized protein</fullName>
    </submittedName>
</protein>
<dbReference type="WBParaSite" id="ACOC_0000055801-mRNA-1">
    <property type="protein sequence ID" value="ACOC_0000055801-mRNA-1"/>
    <property type="gene ID" value="ACOC_0000055801"/>
</dbReference>
<proteinExistence type="predicted"/>
<reference evidence="2 3" key="2">
    <citation type="submission" date="2018-11" db="EMBL/GenBank/DDBJ databases">
        <authorList>
            <consortium name="Pathogen Informatics"/>
        </authorList>
    </citation>
    <scope>NUCLEOTIDE SEQUENCE [LARGE SCALE GENOMIC DNA]</scope>
    <source>
        <strain evidence="2 3">Costa Rica</strain>
    </source>
</reference>
<gene>
    <name evidence="2" type="ORF">ACOC_LOCUS559</name>
</gene>
<keyword evidence="3" id="KW-1185">Reference proteome</keyword>
<name>A0A0R3PAH6_ANGCS</name>
<feature type="transmembrane region" description="Helical" evidence="1">
    <location>
        <begin position="113"/>
        <end position="132"/>
    </location>
</feature>
<evidence type="ECO:0000313" key="2">
    <source>
        <dbReference type="EMBL" id="VDM52144.1"/>
    </source>
</evidence>
<dbReference type="AlphaFoldDB" id="A0A0R3PAH6"/>
<dbReference type="Proteomes" id="UP000267027">
    <property type="component" value="Unassembled WGS sequence"/>
</dbReference>
<organism evidence="4">
    <name type="scientific">Angiostrongylus costaricensis</name>
    <name type="common">Nematode worm</name>
    <dbReference type="NCBI Taxonomy" id="334426"/>
    <lineage>
        <taxon>Eukaryota</taxon>
        <taxon>Metazoa</taxon>
        <taxon>Ecdysozoa</taxon>
        <taxon>Nematoda</taxon>
        <taxon>Chromadorea</taxon>
        <taxon>Rhabditida</taxon>
        <taxon>Rhabditina</taxon>
        <taxon>Rhabditomorpha</taxon>
        <taxon>Strongyloidea</taxon>
        <taxon>Metastrongylidae</taxon>
        <taxon>Angiostrongylus</taxon>
    </lineage>
</organism>
<keyword evidence="1" id="KW-0472">Membrane</keyword>
<sequence length="145" mass="16912">MWVVFRKELRRSISEKMSGVESDAIDIPKLPLPSNSFFVSTATSKGSSRRSPCHRRHVFTKVDALRALERERLAQQRLRTERQARRKEAEEAIRLRRQAVEEANRFNKFCYELLASLLLLVCYGFFIGGRVADFSPMHPLNEMLR</sequence>
<evidence type="ECO:0000256" key="1">
    <source>
        <dbReference type="SAM" id="Phobius"/>
    </source>
</evidence>
<evidence type="ECO:0000313" key="4">
    <source>
        <dbReference type="WBParaSite" id="ACOC_0000055801-mRNA-1"/>
    </source>
</evidence>
<accession>A0A0R3PAH6</accession>
<keyword evidence="1" id="KW-1133">Transmembrane helix</keyword>